<dbReference type="Pfam" id="PF05168">
    <property type="entry name" value="HEPN"/>
    <property type="match status" value="1"/>
</dbReference>
<protein>
    <submittedName>
        <fullName evidence="2">HEPN domain-containing protein</fullName>
    </submittedName>
</protein>
<organism evidence="2 3">
    <name type="scientific">Candidatus Acididesulfobacter diazotrophicus</name>
    <dbReference type="NCBI Taxonomy" id="2597226"/>
    <lineage>
        <taxon>Bacteria</taxon>
        <taxon>Deltaproteobacteria</taxon>
        <taxon>Candidatus Acidulodesulfobacterales</taxon>
        <taxon>Candidatus Acididesulfobacter</taxon>
    </lineage>
</organism>
<dbReference type="InterPro" id="IPR007842">
    <property type="entry name" value="HEPN_dom"/>
</dbReference>
<feature type="domain" description="HEPN" evidence="1">
    <location>
        <begin position="11"/>
        <end position="120"/>
    </location>
</feature>
<evidence type="ECO:0000313" key="3">
    <source>
        <dbReference type="Proteomes" id="UP000319296"/>
    </source>
</evidence>
<evidence type="ECO:0000313" key="2">
    <source>
        <dbReference type="EMBL" id="RZD17591.1"/>
    </source>
</evidence>
<dbReference type="Proteomes" id="UP000319296">
    <property type="component" value="Unassembled WGS sequence"/>
</dbReference>
<dbReference type="PROSITE" id="PS50910">
    <property type="entry name" value="HEPN"/>
    <property type="match status" value="1"/>
</dbReference>
<accession>A0A519BK01</accession>
<name>A0A519BK01_9DELT</name>
<dbReference type="Gene3D" id="1.20.120.330">
    <property type="entry name" value="Nucleotidyltransferases domain 2"/>
    <property type="match status" value="1"/>
</dbReference>
<comment type="caution">
    <text evidence="2">The sequence shown here is derived from an EMBL/GenBank/DDBJ whole genome shotgun (WGS) entry which is preliminary data.</text>
</comment>
<dbReference type="AlphaFoldDB" id="A0A519BK01"/>
<dbReference type="SMART" id="SM00748">
    <property type="entry name" value="HEPN"/>
    <property type="match status" value="1"/>
</dbReference>
<evidence type="ECO:0000259" key="1">
    <source>
        <dbReference type="PROSITE" id="PS50910"/>
    </source>
</evidence>
<dbReference type="SUPFAM" id="SSF81593">
    <property type="entry name" value="Nucleotidyltransferase substrate binding subunit/domain"/>
    <property type="match status" value="1"/>
</dbReference>
<gene>
    <name evidence="2" type="ORF">EVG15_10295</name>
</gene>
<sequence>MTKDEIIKFWIESSDENYKDMIVLYNSERYSFTLFTGHLVIEKLLKAYYVKNVMINVPKIHNLLILADKIGLKLTKEQENILKDINTFNIAARYNDAKLNFYKKCTKEYTEKNIEIIEELRKWLKEKIIQ</sequence>
<reference evidence="2 3" key="1">
    <citation type="journal article" date="2019" name="ISME J.">
        <title>Insights into ecological role of a new deltaproteobacterial order Candidatus Acidulodesulfobacterales by metagenomics and metatranscriptomics.</title>
        <authorList>
            <person name="Tan S."/>
            <person name="Liu J."/>
            <person name="Fang Y."/>
            <person name="Hedlund B.P."/>
            <person name="Lian Z.H."/>
            <person name="Huang L.Y."/>
            <person name="Li J.T."/>
            <person name="Huang L.N."/>
            <person name="Li W.J."/>
            <person name="Jiang H.C."/>
            <person name="Dong H.L."/>
            <person name="Shu W.S."/>
        </authorList>
    </citation>
    <scope>NUCLEOTIDE SEQUENCE [LARGE SCALE GENOMIC DNA]</scope>
    <source>
        <strain evidence="2">AP1</strain>
    </source>
</reference>
<proteinExistence type="predicted"/>
<dbReference type="EMBL" id="SGBB01000030">
    <property type="protein sequence ID" value="RZD17591.1"/>
    <property type="molecule type" value="Genomic_DNA"/>
</dbReference>